<name>A0A4V3AL81_9GAMM</name>
<comment type="caution">
    <text evidence="2">The sequence shown here is derived from an EMBL/GenBank/DDBJ whole genome shotgun (WGS) entry which is preliminary data.</text>
</comment>
<dbReference type="AlphaFoldDB" id="A0A4V3AL81"/>
<evidence type="ECO:0000313" key="2">
    <source>
        <dbReference type="EMBL" id="TDK18570.1"/>
    </source>
</evidence>
<dbReference type="OrthoDB" id="9814037at2"/>
<dbReference type="EMBL" id="SMTF01000029">
    <property type="protein sequence ID" value="TDK18570.1"/>
    <property type="molecule type" value="Genomic_DNA"/>
</dbReference>
<evidence type="ECO:0000313" key="3">
    <source>
        <dbReference type="Proteomes" id="UP000294796"/>
    </source>
</evidence>
<reference evidence="2 3" key="1">
    <citation type="submission" date="2019-03" db="EMBL/GenBank/DDBJ databases">
        <title>Luteimonas zhaokaii sp.nov., isolated from the rectal contents of Plateau pika in Yushu, Qinghai Province, China.</title>
        <authorList>
            <person name="Zhang G."/>
        </authorList>
    </citation>
    <scope>NUCLEOTIDE SEQUENCE [LARGE SCALE GENOMIC DNA]</scope>
    <source>
        <strain evidence="2 3">B9</strain>
    </source>
</reference>
<protein>
    <recommendedName>
        <fullName evidence="1">Transcription factor zinc-finger domain-containing protein</fullName>
    </recommendedName>
</protein>
<dbReference type="Proteomes" id="UP000294796">
    <property type="component" value="Unassembled WGS sequence"/>
</dbReference>
<proteinExistence type="predicted"/>
<organism evidence="2 3">
    <name type="scientific">Luteimonas aestuarii</name>
    <dbReference type="NCBI Taxonomy" id="453837"/>
    <lineage>
        <taxon>Bacteria</taxon>
        <taxon>Pseudomonadati</taxon>
        <taxon>Pseudomonadota</taxon>
        <taxon>Gammaproteobacteria</taxon>
        <taxon>Lysobacterales</taxon>
        <taxon>Lysobacteraceae</taxon>
        <taxon>Luteimonas</taxon>
    </lineage>
</organism>
<dbReference type="Pfam" id="PF13453">
    <property type="entry name" value="Zn_ribbon_TFIIB"/>
    <property type="match status" value="1"/>
</dbReference>
<keyword evidence="3" id="KW-1185">Reference proteome</keyword>
<sequence length="128" mass="13718">MGSLHEWHCTRCDGLWLPGRVVRDAIGTAAIDHLPTHAVARRLRCPDDGSTLVPVMHHGVEVDVCPQCTGAWLDAGERDKILRAKPSTGQHIVREASSDPESSFNVLDATGDAIGTLLEFIGDALSGL</sequence>
<evidence type="ECO:0000259" key="1">
    <source>
        <dbReference type="Pfam" id="PF13453"/>
    </source>
</evidence>
<feature type="domain" description="Transcription factor zinc-finger" evidence="1">
    <location>
        <begin position="44"/>
        <end position="83"/>
    </location>
</feature>
<dbReference type="InterPro" id="IPR027392">
    <property type="entry name" value="TF_Znf"/>
</dbReference>
<gene>
    <name evidence="2" type="ORF">E2F46_17215</name>
</gene>
<accession>A0A4V3AL81</accession>